<dbReference type="Pfam" id="PF18912">
    <property type="entry name" value="DZR_2"/>
    <property type="match status" value="1"/>
</dbReference>
<name>A0A3N1X593_9FIRM</name>
<evidence type="ECO:0000256" key="1">
    <source>
        <dbReference type="ARBA" id="ARBA00008007"/>
    </source>
</evidence>
<dbReference type="Gene3D" id="3.40.50.2020">
    <property type="match status" value="1"/>
</dbReference>
<dbReference type="RefSeq" id="WP_243115409.1">
    <property type="nucleotide sequence ID" value="NZ_RJVG01000018.1"/>
</dbReference>
<dbReference type="Proteomes" id="UP000273083">
    <property type="component" value="Unassembled WGS sequence"/>
</dbReference>
<dbReference type="AlphaFoldDB" id="A0A3N1X593"/>
<dbReference type="EMBL" id="RJVG01000018">
    <property type="protein sequence ID" value="ROR21954.1"/>
    <property type="molecule type" value="Genomic_DNA"/>
</dbReference>
<gene>
    <name evidence="3" type="ORF">EDD66_11834</name>
</gene>
<reference evidence="3 4" key="1">
    <citation type="submission" date="2018-11" db="EMBL/GenBank/DDBJ databases">
        <title>Genomic Encyclopedia of Type Strains, Phase IV (KMG-IV): sequencing the most valuable type-strain genomes for metagenomic binning, comparative biology and taxonomic classification.</title>
        <authorList>
            <person name="Goeker M."/>
        </authorList>
    </citation>
    <scope>NUCLEOTIDE SEQUENCE [LARGE SCALE GENOMIC DNA]</scope>
    <source>
        <strain evidence="3 4">DSM 26537</strain>
    </source>
</reference>
<dbReference type="SUPFAM" id="SSF53271">
    <property type="entry name" value="PRTase-like"/>
    <property type="match status" value="1"/>
</dbReference>
<dbReference type="InterPro" id="IPR000836">
    <property type="entry name" value="PRTase_dom"/>
</dbReference>
<dbReference type="PANTHER" id="PTHR47505">
    <property type="entry name" value="DNA UTILIZATION PROTEIN YHGH"/>
    <property type="match status" value="1"/>
</dbReference>
<accession>A0A3N1X593</accession>
<keyword evidence="4" id="KW-1185">Reference proteome</keyword>
<sequence length="239" mass="27795">MIKKLLDMIYPRRCPICGDIVTPKNEKACPDCKASLQVIKEPRCKKCSKPIENEEKEYCYDCETKHFHYKKGYALWVYDKRMRKSIGDFKYYNRKEYADFYVEELLKYYDMKIKEIGADALVPVPIHKSKLRIRGYNQAQILALKIGKALDIIVIDDLLIRDKRTLPQKGLNDKERLKNLTQAFSIDKSKMKTYNHINKVILVDDIYTTGSTIEACANVLHQNGVSEVYFVSLCIGKGF</sequence>
<feature type="domain" description="Double zinc ribbon" evidence="2">
    <location>
        <begin position="5"/>
        <end position="62"/>
    </location>
</feature>
<protein>
    <submittedName>
        <fullName evidence="3">ComF family protein</fullName>
    </submittedName>
</protein>
<organism evidence="3 4">
    <name type="scientific">Mobilisporobacter senegalensis</name>
    <dbReference type="NCBI Taxonomy" id="1329262"/>
    <lineage>
        <taxon>Bacteria</taxon>
        <taxon>Bacillati</taxon>
        <taxon>Bacillota</taxon>
        <taxon>Clostridia</taxon>
        <taxon>Lachnospirales</taxon>
        <taxon>Lachnospiraceae</taxon>
        <taxon>Mobilisporobacter</taxon>
    </lineage>
</organism>
<dbReference type="CDD" id="cd06223">
    <property type="entry name" value="PRTases_typeI"/>
    <property type="match status" value="1"/>
</dbReference>
<comment type="similarity">
    <text evidence="1">Belongs to the ComF/GntX family.</text>
</comment>
<dbReference type="PANTHER" id="PTHR47505:SF1">
    <property type="entry name" value="DNA UTILIZATION PROTEIN YHGH"/>
    <property type="match status" value="1"/>
</dbReference>
<evidence type="ECO:0000313" key="3">
    <source>
        <dbReference type="EMBL" id="ROR21954.1"/>
    </source>
</evidence>
<dbReference type="InterPro" id="IPR029057">
    <property type="entry name" value="PRTase-like"/>
</dbReference>
<evidence type="ECO:0000259" key="2">
    <source>
        <dbReference type="Pfam" id="PF18912"/>
    </source>
</evidence>
<comment type="caution">
    <text evidence="3">The sequence shown here is derived from an EMBL/GenBank/DDBJ whole genome shotgun (WGS) entry which is preliminary data.</text>
</comment>
<evidence type="ECO:0000313" key="4">
    <source>
        <dbReference type="Proteomes" id="UP000273083"/>
    </source>
</evidence>
<dbReference type="InterPro" id="IPR044005">
    <property type="entry name" value="DZR_2"/>
</dbReference>
<dbReference type="InterPro" id="IPR051910">
    <property type="entry name" value="ComF/GntX_DNA_util-trans"/>
</dbReference>
<proteinExistence type="inferred from homology"/>